<dbReference type="Pfam" id="PF25183">
    <property type="entry name" value="OMP_b-brl_4"/>
    <property type="match status" value="1"/>
</dbReference>
<proteinExistence type="predicted"/>
<reference evidence="3" key="2">
    <citation type="submission" date="2019-02" db="EMBL/GenBank/DDBJ databases">
        <title>Granulicella sibirica sp. nov., a psychrotolerant acidobacterium isolated from an organic soil layer in forested tundra, West Siberia.</title>
        <authorList>
            <person name="Oshkin I.Y."/>
            <person name="Kulichevskaya I.S."/>
            <person name="Rijpstra W.I.C."/>
            <person name="Sinninghe Damste J.S."/>
            <person name="Rakitin A.L."/>
            <person name="Ravin N.V."/>
            <person name="Dedysh S.N."/>
        </authorList>
    </citation>
    <scope>NUCLEOTIDE SEQUENCE [LARGE SCALE GENOMIC DNA]</scope>
    <source>
        <strain evidence="3">AF10</strain>
    </source>
</reference>
<name>A0A4Q0T374_9BACT</name>
<dbReference type="GO" id="GO:0030246">
    <property type="term" value="F:carbohydrate binding"/>
    <property type="evidence" value="ECO:0007669"/>
    <property type="project" value="InterPro"/>
</dbReference>
<dbReference type="SUPFAM" id="SSF56935">
    <property type="entry name" value="Porins"/>
    <property type="match status" value="1"/>
</dbReference>
<evidence type="ECO:0000313" key="3">
    <source>
        <dbReference type="Proteomes" id="UP000289437"/>
    </source>
</evidence>
<dbReference type="InterPro" id="IPR057601">
    <property type="entry name" value="Oar-like_b-barrel"/>
</dbReference>
<dbReference type="Pfam" id="PF13620">
    <property type="entry name" value="CarboxypepD_reg"/>
    <property type="match status" value="1"/>
</dbReference>
<dbReference type="SUPFAM" id="SSF49452">
    <property type="entry name" value="Starch-binding domain-like"/>
    <property type="match status" value="1"/>
</dbReference>
<feature type="domain" description="TonB-dependent transporter Oar-like beta-barrel" evidence="1">
    <location>
        <begin position="250"/>
        <end position="1087"/>
    </location>
</feature>
<protein>
    <submittedName>
        <fullName evidence="2">Oar protein</fullName>
    </submittedName>
</protein>
<keyword evidence="3" id="KW-1185">Reference proteome</keyword>
<dbReference type="RefSeq" id="WP_128911532.1">
    <property type="nucleotide sequence ID" value="NZ_RDSM01000001.1"/>
</dbReference>
<dbReference type="Proteomes" id="UP000289437">
    <property type="component" value="Unassembled WGS sequence"/>
</dbReference>
<accession>A0A4Q0T374</accession>
<dbReference type="InterPro" id="IPR013784">
    <property type="entry name" value="Carb-bd-like_fold"/>
</dbReference>
<dbReference type="Gene3D" id="2.60.40.1120">
    <property type="entry name" value="Carboxypeptidase-like, regulatory domain"/>
    <property type="match status" value="1"/>
</dbReference>
<evidence type="ECO:0000313" key="2">
    <source>
        <dbReference type="EMBL" id="RXH57352.1"/>
    </source>
</evidence>
<evidence type="ECO:0000259" key="1">
    <source>
        <dbReference type="Pfam" id="PF25183"/>
    </source>
</evidence>
<dbReference type="EMBL" id="RDSM01000001">
    <property type="protein sequence ID" value="RXH57352.1"/>
    <property type="molecule type" value="Genomic_DNA"/>
</dbReference>
<dbReference type="OrthoDB" id="97893at2"/>
<reference evidence="2 3" key="1">
    <citation type="submission" date="2018-11" db="EMBL/GenBank/DDBJ databases">
        <authorList>
            <person name="Mardanov A.V."/>
            <person name="Ravin N.V."/>
            <person name="Dedysh S.N."/>
        </authorList>
    </citation>
    <scope>NUCLEOTIDE SEQUENCE [LARGE SCALE GENOMIC DNA]</scope>
    <source>
        <strain evidence="2 3">AF10</strain>
    </source>
</reference>
<gene>
    <name evidence="2" type="ORF">GRAN_0662</name>
</gene>
<organism evidence="2 3">
    <name type="scientific">Granulicella sibirica</name>
    <dbReference type="NCBI Taxonomy" id="2479048"/>
    <lineage>
        <taxon>Bacteria</taxon>
        <taxon>Pseudomonadati</taxon>
        <taxon>Acidobacteriota</taxon>
        <taxon>Terriglobia</taxon>
        <taxon>Terriglobales</taxon>
        <taxon>Acidobacteriaceae</taxon>
        <taxon>Granulicella</taxon>
    </lineage>
</organism>
<comment type="caution">
    <text evidence="2">The sequence shown here is derived from an EMBL/GenBank/DDBJ whole genome shotgun (WGS) entry which is preliminary data.</text>
</comment>
<dbReference type="AlphaFoldDB" id="A0A4Q0T374"/>
<sequence length="1094" mass="117903">MRFAAGRFAPGVLMMLVFSFVFLNRNSFGQAPTGTIEGNVTDRTGLVLAAAHLTLTEKTTGLRRETDLERSGRFQFVALPIGEYALRVESANLAPFIEEPIRLNVGDTIRVDAKLVPATLVQSVVVQSGADNIDLATNTLGKTVTAREIVDLPLNGRNFAQLGLLQSGVAPINAGLLQEGGSLRAGQSYVVNGQRPEANNFILDGAQNVDRMDGGFALKIPIDALAEFRILTATASPEYGGNIGSVTTIVTKSGTSRFHGTAYEFFRNDIFDTRNYFSAGVEPLKQNQFGVTVGGPALGKKLFFFSYYEGLRNRAGITTSATVPTAAQQAGDFSGNSTPLLNIAAGGTPFPGGKLPAGALSQVGLNVAKLYYVGNTAPSIYTSTLVGTNNYDQTGLRLDLRHTDTDSYFLRYSYFTGLNLNPISVRGSDLPGFPTRDDFSVHSAVIGNTHLFGAHVSNNVQTSFFRYGFLFDQRLNRNGPRTLGFNYDSASAIGQGPPFFNLSGYSPVGGAITGPRTSVQNTYEVSDTLSISRGAHLVRVGGDFVRDQFNLFQSIAPNGFFVFASSFPTNDAFANLLLGVPVLFYQGLGSFDRGVRHWGLSGFATDEWRVNSRLTVNAGLRYEIINPNTEIHDRLNAFIPGQQSTTHPDAPVGLLFPGDAGISRGIAHRYYKGFGPRVGFAWDPYGTGKTSVRAAYGIFYDPFSNGSNVTAQAPVSSLPFAQFVEISGQVNFTAPYTGRTVPTANTYTQPATAFVMDPKSVPSNAQDWDFGVQQELGAAFVLEARYVGTKGTHLPRNIEANPAVYGPGATSSNADRRREYANCRPNNGPCDFATVGELTYGQNSTYHAAQISLSRNFKHGLGINASYWWSKTLDYLSSMNLQGASAKALSGENDLAQNPFDLKAEHGPSLFDARNRFVASAIYELPFAAHRTGVSKILLDGWQLNTIATANSATPFTVYDSTNVSLQASSPPISGYFASRPNRIGDATKGPHTVNQWISTSDFQRLNPATQAGQFGNSGRNVARGPGFINVDASAVKNFPLHEATYLQFRAEMFNIANHANFGVPVADLASPNFGRILQSGSPRLTQFAAKIIF</sequence>